<comment type="similarity">
    <text evidence="7">Belongs to the MIP/aquaporin (TC 1.A.8) family. SIP (TC 1.A.8.10) subfamily.</text>
</comment>
<dbReference type="PANTHER" id="PTHR46739:SF3">
    <property type="entry name" value="AQUAPORIN SIP1-1"/>
    <property type="match status" value="1"/>
</dbReference>
<accession>A0A250XNF1</accession>
<dbReference type="InterPro" id="IPR023271">
    <property type="entry name" value="Aquaporin-like"/>
</dbReference>
<proteinExistence type="inferred from homology"/>
<keyword evidence="3 8" id="KW-0812">Transmembrane</keyword>
<comment type="subcellular location">
    <subcellularLocation>
        <location evidence="1">Membrane</location>
        <topology evidence="1">Multi-pass membrane protein</topology>
    </subcellularLocation>
</comment>
<keyword evidence="12" id="KW-1185">Reference proteome</keyword>
<evidence type="ECO:0000256" key="5">
    <source>
        <dbReference type="ARBA" id="ARBA00022989"/>
    </source>
</evidence>
<keyword evidence="5 10" id="KW-1133">Transmembrane helix</keyword>
<evidence type="ECO:0000256" key="3">
    <source>
        <dbReference type="ARBA" id="ARBA00022692"/>
    </source>
</evidence>
<feature type="region of interest" description="Disordered" evidence="9">
    <location>
        <begin position="243"/>
        <end position="280"/>
    </location>
</feature>
<feature type="transmembrane region" description="Helical" evidence="10">
    <location>
        <begin position="96"/>
        <end position="119"/>
    </location>
</feature>
<reference evidence="11 12" key="1">
    <citation type="submission" date="2017-08" db="EMBL/GenBank/DDBJ databases">
        <title>Acidophilic green algal genome provides insights into adaptation to an acidic environment.</title>
        <authorList>
            <person name="Hirooka S."/>
            <person name="Hirose Y."/>
            <person name="Kanesaki Y."/>
            <person name="Higuchi S."/>
            <person name="Fujiwara T."/>
            <person name="Onuma R."/>
            <person name="Era A."/>
            <person name="Ohbayashi R."/>
            <person name="Uzuka A."/>
            <person name="Nozaki H."/>
            <person name="Yoshikawa H."/>
            <person name="Miyagishima S.Y."/>
        </authorList>
    </citation>
    <scope>NUCLEOTIDE SEQUENCE [LARGE SCALE GENOMIC DNA]</scope>
    <source>
        <strain evidence="11 12">NIES-2499</strain>
    </source>
</reference>
<evidence type="ECO:0000256" key="1">
    <source>
        <dbReference type="ARBA" id="ARBA00004141"/>
    </source>
</evidence>
<dbReference type="InterPro" id="IPR044222">
    <property type="entry name" value="SIP1-1/2-like"/>
</dbReference>
<feature type="transmembrane region" description="Helical" evidence="10">
    <location>
        <begin position="218"/>
        <end position="237"/>
    </location>
</feature>
<dbReference type="PANTHER" id="PTHR46739">
    <property type="entry name" value="AQUAPORIN SIP1-1"/>
    <property type="match status" value="1"/>
</dbReference>
<dbReference type="PRINTS" id="PR00783">
    <property type="entry name" value="MINTRINSICP"/>
</dbReference>
<evidence type="ECO:0000256" key="7">
    <source>
        <dbReference type="ARBA" id="ARBA00024030"/>
    </source>
</evidence>
<evidence type="ECO:0000256" key="6">
    <source>
        <dbReference type="ARBA" id="ARBA00023136"/>
    </source>
</evidence>
<name>A0A250XNF1_9CHLO</name>
<sequence length="280" mass="30629">MVKVSKTSPEVPVWKRVVGDFFVTWIWIATSSFFSEIAAHFANKLQISELSLNVILLVIGLACLSPVSKFLWGGNINPVNHIGSLVRGTMTLTDCIFRMLGQLAGAVLGTLTAMAVVPLQHQGRFHLLSGGLREGLAVEVGYACESALVFFMVLLSFYSSDHPEGEGYFLTLAPHLTTVAVVVIGSEVTGPSLNPYQSFVWNYVYTDNQHSLKEHVSVFWMGPLTGAVSAALFWRYISPIKEVRKRDDASSSSSSERSSRDKARGRAAAKAITTERNRAS</sequence>
<dbReference type="Gene3D" id="1.20.1080.10">
    <property type="entry name" value="Glycerol uptake facilitator protein"/>
    <property type="match status" value="1"/>
</dbReference>
<evidence type="ECO:0000313" key="12">
    <source>
        <dbReference type="Proteomes" id="UP000232323"/>
    </source>
</evidence>
<keyword evidence="2 8" id="KW-0813">Transport</keyword>
<dbReference type="GO" id="GO:0016020">
    <property type="term" value="C:membrane"/>
    <property type="evidence" value="ECO:0007669"/>
    <property type="project" value="UniProtKB-SubCell"/>
</dbReference>
<feature type="transmembrane region" description="Helical" evidence="10">
    <location>
        <begin position="140"/>
        <end position="158"/>
    </location>
</feature>
<dbReference type="STRING" id="1157962.A0A250XNF1"/>
<dbReference type="EMBL" id="BEGY01000125">
    <property type="protein sequence ID" value="GAX84442.1"/>
    <property type="molecule type" value="Genomic_DNA"/>
</dbReference>
<evidence type="ECO:0000256" key="2">
    <source>
        <dbReference type="ARBA" id="ARBA00022448"/>
    </source>
</evidence>
<evidence type="ECO:0000256" key="4">
    <source>
        <dbReference type="ARBA" id="ARBA00022737"/>
    </source>
</evidence>
<evidence type="ECO:0000256" key="8">
    <source>
        <dbReference type="RuleBase" id="RU000477"/>
    </source>
</evidence>
<dbReference type="AlphaFoldDB" id="A0A250XNF1"/>
<gene>
    <name evidence="11" type="ORF">CEUSTIGMA_g11862.t1</name>
</gene>
<comment type="caution">
    <text evidence="11">The sequence shown here is derived from an EMBL/GenBank/DDBJ whole genome shotgun (WGS) entry which is preliminary data.</text>
</comment>
<evidence type="ECO:0000256" key="10">
    <source>
        <dbReference type="SAM" id="Phobius"/>
    </source>
</evidence>
<organism evidence="11 12">
    <name type="scientific">Chlamydomonas eustigma</name>
    <dbReference type="NCBI Taxonomy" id="1157962"/>
    <lineage>
        <taxon>Eukaryota</taxon>
        <taxon>Viridiplantae</taxon>
        <taxon>Chlorophyta</taxon>
        <taxon>core chlorophytes</taxon>
        <taxon>Chlorophyceae</taxon>
        <taxon>CS clade</taxon>
        <taxon>Chlamydomonadales</taxon>
        <taxon>Chlamydomonadaceae</taxon>
        <taxon>Chlamydomonas</taxon>
    </lineage>
</organism>
<feature type="transmembrane region" description="Helical" evidence="10">
    <location>
        <begin position="54"/>
        <end position="76"/>
    </location>
</feature>
<dbReference type="InterPro" id="IPR000425">
    <property type="entry name" value="MIP"/>
</dbReference>
<dbReference type="GO" id="GO:0015250">
    <property type="term" value="F:water channel activity"/>
    <property type="evidence" value="ECO:0007669"/>
    <property type="project" value="InterPro"/>
</dbReference>
<evidence type="ECO:0000313" key="11">
    <source>
        <dbReference type="EMBL" id="GAX84442.1"/>
    </source>
</evidence>
<protein>
    <recommendedName>
        <fullName evidence="13">Aquaporin</fullName>
    </recommendedName>
</protein>
<evidence type="ECO:0008006" key="13">
    <source>
        <dbReference type="Google" id="ProtNLM"/>
    </source>
</evidence>
<dbReference type="OrthoDB" id="3222at2759"/>
<dbReference type="Pfam" id="PF00230">
    <property type="entry name" value="MIP"/>
    <property type="match status" value="1"/>
</dbReference>
<dbReference type="SUPFAM" id="SSF81338">
    <property type="entry name" value="Aquaporin-like"/>
    <property type="match status" value="1"/>
</dbReference>
<keyword evidence="6 10" id="KW-0472">Membrane</keyword>
<evidence type="ECO:0000256" key="9">
    <source>
        <dbReference type="SAM" id="MobiDB-lite"/>
    </source>
</evidence>
<keyword evidence="4" id="KW-0677">Repeat</keyword>
<dbReference type="Proteomes" id="UP000232323">
    <property type="component" value="Unassembled WGS sequence"/>
</dbReference>
<feature type="transmembrane region" description="Helical" evidence="10">
    <location>
        <begin position="22"/>
        <end position="42"/>
    </location>
</feature>